<dbReference type="OrthoDB" id="9782992at2"/>
<keyword evidence="5" id="KW-0808">Transferase</keyword>
<dbReference type="InterPro" id="IPR040079">
    <property type="entry name" value="Glutathione_S-Trfase"/>
</dbReference>
<dbReference type="RefSeq" id="WP_085218276.1">
    <property type="nucleotide sequence ID" value="NZ_LT840185.1"/>
</dbReference>
<feature type="domain" description="GST C-terminal" evidence="4">
    <location>
        <begin position="82"/>
        <end position="215"/>
    </location>
</feature>
<dbReference type="PROSITE" id="PS50404">
    <property type="entry name" value="GST_NTER"/>
    <property type="match status" value="1"/>
</dbReference>
<dbReference type="Proteomes" id="UP000192934">
    <property type="component" value="Chromosome I"/>
</dbReference>
<dbReference type="Pfam" id="PF13417">
    <property type="entry name" value="GST_N_3"/>
    <property type="match status" value="1"/>
</dbReference>
<dbReference type="PANTHER" id="PTHR43917">
    <property type="match status" value="1"/>
</dbReference>
<dbReference type="GO" id="GO:0005737">
    <property type="term" value="C:cytoplasm"/>
    <property type="evidence" value="ECO:0007669"/>
    <property type="project" value="UniProtKB-SubCell"/>
</dbReference>
<evidence type="ECO:0000313" key="5">
    <source>
        <dbReference type="EMBL" id="SMF67924.1"/>
    </source>
</evidence>
<keyword evidence="2" id="KW-0963">Cytoplasm</keyword>
<proteinExistence type="predicted"/>
<organism evidence="5 6">
    <name type="scientific">Allosphingosinicella indica</name>
    <dbReference type="NCBI Taxonomy" id="941907"/>
    <lineage>
        <taxon>Bacteria</taxon>
        <taxon>Pseudomonadati</taxon>
        <taxon>Pseudomonadota</taxon>
        <taxon>Alphaproteobacteria</taxon>
        <taxon>Sphingomonadales</taxon>
        <taxon>Sphingomonadaceae</taxon>
        <taxon>Allosphingosinicella</taxon>
    </lineage>
</organism>
<dbReference type="Pfam" id="PF14497">
    <property type="entry name" value="GST_C_3"/>
    <property type="match status" value="1"/>
</dbReference>
<dbReference type="AlphaFoldDB" id="A0A1X7GDJ8"/>
<dbReference type="InterPro" id="IPR004045">
    <property type="entry name" value="Glutathione_S-Trfase_N"/>
</dbReference>
<comment type="subcellular location">
    <subcellularLocation>
        <location evidence="1">Cytoplasm</location>
    </subcellularLocation>
</comment>
<dbReference type="InterPro" id="IPR004046">
    <property type="entry name" value="GST_C"/>
</dbReference>
<evidence type="ECO:0000256" key="2">
    <source>
        <dbReference type="ARBA" id="ARBA00022490"/>
    </source>
</evidence>
<evidence type="ECO:0000259" key="3">
    <source>
        <dbReference type="PROSITE" id="PS50404"/>
    </source>
</evidence>
<dbReference type="CDD" id="cd00570">
    <property type="entry name" value="GST_N_family"/>
    <property type="match status" value="1"/>
</dbReference>
<dbReference type="InterPro" id="IPR036249">
    <property type="entry name" value="Thioredoxin-like_sf"/>
</dbReference>
<dbReference type="SFLD" id="SFLDS00019">
    <property type="entry name" value="Glutathione_Transferase_(cytos"/>
    <property type="match status" value="1"/>
</dbReference>
<dbReference type="PANTHER" id="PTHR43917:SF8">
    <property type="entry name" value="GH16740P-RELATED"/>
    <property type="match status" value="1"/>
</dbReference>
<dbReference type="PROSITE" id="PS50405">
    <property type="entry name" value="GST_CTER"/>
    <property type="match status" value="1"/>
</dbReference>
<dbReference type="GO" id="GO:0016740">
    <property type="term" value="F:transferase activity"/>
    <property type="evidence" value="ECO:0007669"/>
    <property type="project" value="UniProtKB-KW"/>
</dbReference>
<sequence>MILYGSSLSPFVRKVLVFAAEKGIALELKPTGLNAQDPEFLEASPFRKIPAFRDGDFTLADSSAIITYLDALNPDTNLIPTEAKAHAKAIWFEEFADTLLMSCGGKMFFNRIVSPLFLKRPGNAAMADEAEATEFPPLLDYLEGVIPESGFLVEDRLTLADIAVAAPFVNFAHLALDWRSARPKLAAYIDAILARPSFTQWAERETAFLEKARAA</sequence>
<dbReference type="EMBL" id="LT840185">
    <property type="protein sequence ID" value="SMF67924.1"/>
    <property type="molecule type" value="Genomic_DNA"/>
</dbReference>
<evidence type="ECO:0000313" key="6">
    <source>
        <dbReference type="Proteomes" id="UP000192934"/>
    </source>
</evidence>
<accession>A0A1X7GDJ8</accession>
<reference evidence="6" key="1">
    <citation type="submission" date="2017-04" db="EMBL/GenBank/DDBJ databases">
        <authorList>
            <person name="Varghese N."/>
            <person name="Submissions S."/>
        </authorList>
    </citation>
    <scope>NUCLEOTIDE SEQUENCE [LARGE SCALE GENOMIC DNA]</scope>
    <source>
        <strain evidence="6">Dd16</strain>
    </source>
</reference>
<evidence type="ECO:0000256" key="1">
    <source>
        <dbReference type="ARBA" id="ARBA00004496"/>
    </source>
</evidence>
<protein>
    <submittedName>
        <fullName evidence="5">Glutathione S-transferase</fullName>
    </submittedName>
</protein>
<gene>
    <name evidence="5" type="ORF">SAMN06295910_1573</name>
</gene>
<name>A0A1X7GDJ8_9SPHN</name>
<dbReference type="SUPFAM" id="SSF47616">
    <property type="entry name" value="GST C-terminal domain-like"/>
    <property type="match status" value="1"/>
</dbReference>
<dbReference type="InterPro" id="IPR036282">
    <property type="entry name" value="Glutathione-S-Trfase_C_sf"/>
</dbReference>
<dbReference type="Gene3D" id="1.20.1050.10">
    <property type="match status" value="1"/>
</dbReference>
<dbReference type="SUPFAM" id="SSF52833">
    <property type="entry name" value="Thioredoxin-like"/>
    <property type="match status" value="1"/>
</dbReference>
<evidence type="ECO:0000259" key="4">
    <source>
        <dbReference type="PROSITE" id="PS50405"/>
    </source>
</evidence>
<dbReference type="InterPro" id="IPR010987">
    <property type="entry name" value="Glutathione-S-Trfase_C-like"/>
</dbReference>
<dbReference type="SFLD" id="SFLDG00358">
    <property type="entry name" value="Main_(cytGST)"/>
    <property type="match status" value="1"/>
</dbReference>
<keyword evidence="6" id="KW-1185">Reference proteome</keyword>
<dbReference type="InterPro" id="IPR051369">
    <property type="entry name" value="GST_Theta"/>
</dbReference>
<dbReference type="Gene3D" id="3.40.30.10">
    <property type="entry name" value="Glutaredoxin"/>
    <property type="match status" value="1"/>
</dbReference>
<dbReference type="STRING" id="941907.SAMN06295910_1573"/>
<feature type="domain" description="GST N-terminal" evidence="3">
    <location>
        <begin position="1"/>
        <end position="77"/>
    </location>
</feature>